<dbReference type="InterPro" id="IPR035923">
    <property type="entry name" value="TT1751-like_sf"/>
</dbReference>
<dbReference type="AlphaFoldDB" id="A0A3B0XEJ1"/>
<accession>A0A3B0XEJ1</accession>
<name>A0A3B0XEJ1_9ZZZZ</name>
<dbReference type="Gene3D" id="3.30.310.70">
    <property type="entry name" value="TT1751-like domain"/>
    <property type="match status" value="1"/>
</dbReference>
<sequence>MKINLGNTGENSMIKISTKMLVVTAAVISMASMVANAAGEMKPFVLGSTATGAVADKVDDVKKSLTDNGFEVVGEYSPYETAHIIIVTNNALKKAAGSHERAGYAAGQRVAITKVGGQLQITYTNPAYMAAAYHVTGDISSVATALKTALGSIKEYGPAEGLDADDLEGYHYTFGMEYFDEPYDLAEYDSYEEAVAAVEKGLAAQAGGATKVYRIDVPGKKQTLFGVALSSGATGNKYMDDTFIMSEIDFKDVRSTAHLPYEILVTEETIEALHARFRIAVNFPDLSMMGDNSFMNIMPSPDAIKTSLIQTAGGTEEEF</sequence>
<reference evidence="1" key="1">
    <citation type="submission" date="2018-06" db="EMBL/GenBank/DDBJ databases">
        <authorList>
            <person name="Zhirakovskaya E."/>
        </authorList>
    </citation>
    <scope>NUCLEOTIDE SEQUENCE</scope>
</reference>
<dbReference type="EMBL" id="UOFD01000077">
    <property type="protein sequence ID" value="VAW54414.1"/>
    <property type="molecule type" value="Genomic_DNA"/>
</dbReference>
<proteinExistence type="predicted"/>
<organism evidence="1">
    <name type="scientific">hydrothermal vent metagenome</name>
    <dbReference type="NCBI Taxonomy" id="652676"/>
    <lineage>
        <taxon>unclassified sequences</taxon>
        <taxon>metagenomes</taxon>
        <taxon>ecological metagenomes</taxon>
    </lineage>
</organism>
<evidence type="ECO:0000313" key="1">
    <source>
        <dbReference type="EMBL" id="VAW54414.1"/>
    </source>
</evidence>
<protein>
    <submittedName>
        <fullName evidence="1">Uncharacterized protein</fullName>
    </submittedName>
</protein>
<dbReference type="SUPFAM" id="SSF103247">
    <property type="entry name" value="TT1751-like"/>
    <property type="match status" value="1"/>
</dbReference>
<gene>
    <name evidence="1" type="ORF">MNBD_GAMMA06-841</name>
</gene>